<reference evidence="1 2" key="1">
    <citation type="submission" date="2014-10" db="EMBL/GenBank/DDBJ databases">
        <title>Pan-genome analysis of Brazilian lineage A amoebal mimiviruses.</title>
        <authorList>
            <person name="Assis F.L."/>
            <person name="Abrahao J.S."/>
            <person name="Kroon E.G."/>
            <person name="Dornas F.P."/>
            <person name="Andrade K.R."/>
            <person name="Borato P.V.M."/>
            <person name="Pilotto M.R."/>
            <person name="Benamar S."/>
            <person name="LaScola B."/>
            <person name="Colson P."/>
        </authorList>
    </citation>
    <scope>NUCLEOTIDE SEQUENCE [LARGE SCALE GENOMIC DNA]</scope>
    <source>
        <strain evidence="1 2">Oyster</strain>
    </source>
</reference>
<accession>A0A0G2Y1N1</accession>
<proteinExistence type="predicted"/>
<dbReference type="EMBL" id="KM982401">
    <property type="protein sequence ID" value="AKI79588.1"/>
    <property type="molecule type" value="Genomic_DNA"/>
</dbReference>
<name>A0A0G2Y1N1_MIMIV</name>
<sequence>MDNMDEIIKEAVIYKRLAHGIYGQLGGDHYAVQLTTNSGKKFIIHSTPEHGTVITDVTLSNKWTLVERIKVTNQKTVKKLFKEISGKTTIKFVNYVTSGTCIGTTQHIKHKLTK</sequence>
<dbReference type="Proteomes" id="UP000241474">
    <property type="component" value="Segment"/>
</dbReference>
<organism evidence="1 2">
    <name type="scientific">Acanthamoeba polyphaga mimivirus</name>
    <name type="common">APMV</name>
    <dbReference type="NCBI Taxonomy" id="212035"/>
    <lineage>
        <taxon>Viruses</taxon>
        <taxon>Varidnaviria</taxon>
        <taxon>Bamfordvirae</taxon>
        <taxon>Nucleocytoviricota</taxon>
        <taxon>Megaviricetes</taxon>
        <taxon>Imitervirales</taxon>
        <taxon>Mimiviridae</taxon>
        <taxon>Megamimivirinae</taxon>
        <taxon>Mimivirus</taxon>
        <taxon>Mimivirus bradfordmassiliense</taxon>
    </lineage>
</organism>
<protein>
    <submittedName>
        <fullName evidence="1">Uncharacterized protein</fullName>
    </submittedName>
</protein>
<organismHost>
    <name type="scientific">Acanthamoeba polyphaga</name>
    <name type="common">Amoeba</name>
    <dbReference type="NCBI Taxonomy" id="5757"/>
</organismHost>
<evidence type="ECO:0000313" key="2">
    <source>
        <dbReference type="Proteomes" id="UP000241474"/>
    </source>
</evidence>
<evidence type="ECO:0000313" key="1">
    <source>
        <dbReference type="EMBL" id="AKI79588.1"/>
    </source>
</evidence>